<dbReference type="EMBL" id="CP017476">
    <property type="protein sequence ID" value="AOW12593.1"/>
    <property type="molecule type" value="Genomic_DNA"/>
</dbReference>
<sequence length="181" mass="19786">MTTTTFGFDALQDRIWMRVHERDQTVWLTRRMVVVILGPMVQAFENATPGQQGGAAAPARAALEHELALHETAPGQAAPQIRAGRVPPSEDSDPQFRLCTGINARASNQSMAMTFATASGPLELQLSRKGMHLWLRGLAMVLKQAQWGMPQALPKWLDAGLMPPSIQALIDKPWPQDPEGG</sequence>
<evidence type="ECO:0000313" key="5">
    <source>
        <dbReference type="Proteomes" id="UP000185680"/>
    </source>
</evidence>
<reference evidence="3 4" key="1">
    <citation type="submission" date="2016-02" db="EMBL/GenBank/DDBJ databases">
        <title>Draft genome sequence of Hydrogenophaga sp. LPB0072.</title>
        <authorList>
            <person name="Shin S.-K."/>
            <person name="Yi H."/>
        </authorList>
    </citation>
    <scope>NUCLEOTIDE SEQUENCE [LARGE SCALE GENOMIC DNA]</scope>
    <source>
        <strain evidence="3 4">LPB0072</strain>
    </source>
</reference>
<proteinExistence type="predicted"/>
<protein>
    <submittedName>
        <fullName evidence="2">Uncharacterized protein</fullName>
    </submittedName>
</protein>
<dbReference type="Proteomes" id="UP000185657">
    <property type="component" value="Unassembled WGS sequence"/>
</dbReference>
<dbReference type="OrthoDB" id="8901462at2"/>
<dbReference type="Proteomes" id="UP000185680">
    <property type="component" value="Chromosome"/>
</dbReference>
<dbReference type="AlphaFoldDB" id="A0A163CA54"/>
<name>A0A163CA54_9BURK</name>
<organism evidence="2 5">
    <name type="scientific">Hydrogenophaga crassostreae</name>
    <dbReference type="NCBI Taxonomy" id="1763535"/>
    <lineage>
        <taxon>Bacteria</taxon>
        <taxon>Pseudomonadati</taxon>
        <taxon>Pseudomonadota</taxon>
        <taxon>Betaproteobacteria</taxon>
        <taxon>Burkholderiales</taxon>
        <taxon>Comamonadaceae</taxon>
        <taxon>Hydrogenophaga</taxon>
    </lineage>
</organism>
<dbReference type="RefSeq" id="WP_066093095.1">
    <property type="nucleotide sequence ID" value="NZ_CP017476.1"/>
</dbReference>
<dbReference type="EMBL" id="LVWD01000030">
    <property type="protein sequence ID" value="OAD40464.1"/>
    <property type="molecule type" value="Genomic_DNA"/>
</dbReference>
<evidence type="ECO:0000256" key="1">
    <source>
        <dbReference type="SAM" id="MobiDB-lite"/>
    </source>
</evidence>
<feature type="region of interest" description="Disordered" evidence="1">
    <location>
        <begin position="73"/>
        <end position="93"/>
    </location>
</feature>
<evidence type="ECO:0000313" key="4">
    <source>
        <dbReference type="Proteomes" id="UP000185657"/>
    </source>
</evidence>
<evidence type="ECO:0000313" key="3">
    <source>
        <dbReference type="EMBL" id="OAD40464.1"/>
    </source>
</evidence>
<dbReference type="KEGG" id="hyl:LPB072_06785"/>
<keyword evidence="4" id="KW-1185">Reference proteome</keyword>
<reference evidence="2 5" key="2">
    <citation type="submission" date="2016-10" db="EMBL/GenBank/DDBJ databases">
        <title>Hydorgenophaga sp. LPB0072 isolated from gastropod.</title>
        <authorList>
            <person name="Kim E."/>
            <person name="Yi H."/>
        </authorList>
    </citation>
    <scope>NUCLEOTIDE SEQUENCE [LARGE SCALE GENOMIC DNA]</scope>
    <source>
        <strain evidence="2 5">LPB0072</strain>
    </source>
</reference>
<gene>
    <name evidence="2" type="ORF">LPB072_06785</name>
    <name evidence="3" type="ORF">LPB72_16270</name>
</gene>
<evidence type="ECO:0000313" key="2">
    <source>
        <dbReference type="EMBL" id="AOW12593.1"/>
    </source>
</evidence>
<dbReference type="STRING" id="1763535.LPB072_06785"/>
<accession>A0A163CA54</accession>